<keyword evidence="3" id="KW-1185">Reference proteome</keyword>
<evidence type="ECO:0000256" key="1">
    <source>
        <dbReference type="SAM" id="MobiDB-lite"/>
    </source>
</evidence>
<proteinExistence type="predicted"/>
<dbReference type="RefSeq" id="WP_377550681.1">
    <property type="nucleotide sequence ID" value="NZ_JBHSBN010000023.1"/>
</dbReference>
<name>A0ABV8KTY6_9ACTN</name>
<sequence length="53" mass="5572">MKATGDGIGGGPATLAVTPPDTAPRLLSCSGRSRNRGPVRYSRRHDVAMLTHI</sequence>
<evidence type="ECO:0000313" key="3">
    <source>
        <dbReference type="Proteomes" id="UP001595868"/>
    </source>
</evidence>
<reference evidence="3" key="1">
    <citation type="journal article" date="2019" name="Int. J. Syst. Evol. Microbiol.">
        <title>The Global Catalogue of Microorganisms (GCM) 10K type strain sequencing project: providing services to taxonomists for standard genome sequencing and annotation.</title>
        <authorList>
            <consortium name="The Broad Institute Genomics Platform"/>
            <consortium name="The Broad Institute Genome Sequencing Center for Infectious Disease"/>
            <person name="Wu L."/>
            <person name="Ma J."/>
        </authorList>
    </citation>
    <scope>NUCLEOTIDE SEQUENCE [LARGE SCALE GENOMIC DNA]</scope>
    <source>
        <strain evidence="3">2902at01</strain>
    </source>
</reference>
<comment type="caution">
    <text evidence="2">The sequence shown here is derived from an EMBL/GenBank/DDBJ whole genome shotgun (WGS) entry which is preliminary data.</text>
</comment>
<feature type="region of interest" description="Disordered" evidence="1">
    <location>
        <begin position="1"/>
        <end position="38"/>
    </location>
</feature>
<protein>
    <submittedName>
        <fullName evidence="2">Uncharacterized protein</fullName>
    </submittedName>
</protein>
<organism evidence="2 3">
    <name type="scientific">Micromonospora zhanjiangensis</name>
    <dbReference type="NCBI Taxonomy" id="1522057"/>
    <lineage>
        <taxon>Bacteria</taxon>
        <taxon>Bacillati</taxon>
        <taxon>Actinomycetota</taxon>
        <taxon>Actinomycetes</taxon>
        <taxon>Micromonosporales</taxon>
        <taxon>Micromonosporaceae</taxon>
        <taxon>Micromonospora</taxon>
    </lineage>
</organism>
<dbReference type="EMBL" id="JBHSBN010000023">
    <property type="protein sequence ID" value="MFC4109387.1"/>
    <property type="molecule type" value="Genomic_DNA"/>
</dbReference>
<gene>
    <name evidence="2" type="ORF">ACFOX0_26085</name>
</gene>
<feature type="compositionally biased region" description="Gly residues" evidence="1">
    <location>
        <begin position="1"/>
        <end position="12"/>
    </location>
</feature>
<evidence type="ECO:0000313" key="2">
    <source>
        <dbReference type="EMBL" id="MFC4109387.1"/>
    </source>
</evidence>
<dbReference type="Proteomes" id="UP001595868">
    <property type="component" value="Unassembled WGS sequence"/>
</dbReference>
<accession>A0ABV8KTY6</accession>